<evidence type="ECO:0000313" key="5">
    <source>
        <dbReference type="Proteomes" id="UP000509327"/>
    </source>
</evidence>
<evidence type="ECO:0000313" key="3">
    <source>
        <dbReference type="EMBL" id="QKS56759.1"/>
    </source>
</evidence>
<dbReference type="InterPro" id="IPR023804">
    <property type="entry name" value="DUF3792_TM"/>
</dbReference>
<dbReference type="Proteomes" id="UP000247790">
    <property type="component" value="Unassembled WGS sequence"/>
</dbReference>
<organism evidence="2 4">
    <name type="scientific">Paenibacillus barcinonensis</name>
    <dbReference type="NCBI Taxonomy" id="198119"/>
    <lineage>
        <taxon>Bacteria</taxon>
        <taxon>Bacillati</taxon>
        <taxon>Bacillota</taxon>
        <taxon>Bacilli</taxon>
        <taxon>Bacillales</taxon>
        <taxon>Paenibacillaceae</taxon>
        <taxon>Paenibacillus</taxon>
    </lineage>
</organism>
<feature type="transmembrane region" description="Helical" evidence="1">
    <location>
        <begin position="20"/>
        <end position="39"/>
    </location>
</feature>
<dbReference type="RefSeq" id="WP_110896238.1">
    <property type="nucleotide sequence ID" value="NZ_CP054614.1"/>
</dbReference>
<feature type="transmembrane region" description="Helical" evidence="1">
    <location>
        <begin position="51"/>
        <end position="68"/>
    </location>
</feature>
<dbReference type="EMBL" id="CP054614">
    <property type="protein sequence ID" value="QKS56759.1"/>
    <property type="molecule type" value="Genomic_DNA"/>
</dbReference>
<dbReference type="EMBL" id="QJSW01000005">
    <property type="protein sequence ID" value="PYE49513.1"/>
    <property type="molecule type" value="Genomic_DNA"/>
</dbReference>
<proteinExistence type="predicted"/>
<dbReference type="Proteomes" id="UP000509327">
    <property type="component" value="Chromosome"/>
</dbReference>
<keyword evidence="5" id="KW-1185">Reference proteome</keyword>
<feature type="transmembrane region" description="Helical" evidence="1">
    <location>
        <begin position="75"/>
        <end position="98"/>
    </location>
</feature>
<reference evidence="3 5" key="2">
    <citation type="submission" date="2020-06" db="EMBL/GenBank/DDBJ databases">
        <title>Complete genome of Paenibacillus barcinonensis KACC11450.</title>
        <authorList>
            <person name="Kim M."/>
            <person name="Park Y.-J."/>
            <person name="Shin J.-H."/>
        </authorList>
    </citation>
    <scope>NUCLEOTIDE SEQUENCE [LARGE SCALE GENOMIC DNA]</scope>
    <source>
        <strain evidence="3 5">KACC11450</strain>
    </source>
</reference>
<accession>A0A2V4WDH1</accession>
<dbReference type="NCBIfam" id="TIGR04086">
    <property type="entry name" value="TIGR04086_membr"/>
    <property type="match status" value="1"/>
</dbReference>
<dbReference type="Pfam" id="PF12670">
    <property type="entry name" value="DUF3792"/>
    <property type="match status" value="1"/>
</dbReference>
<evidence type="ECO:0000313" key="2">
    <source>
        <dbReference type="EMBL" id="PYE49513.1"/>
    </source>
</evidence>
<reference evidence="2 4" key="1">
    <citation type="submission" date="2018-06" db="EMBL/GenBank/DDBJ databases">
        <title>Genomic Encyclopedia of Type Strains, Phase III (KMG-III): the genomes of soil and plant-associated and newly described type strains.</title>
        <authorList>
            <person name="Whitman W."/>
        </authorList>
    </citation>
    <scope>NUCLEOTIDE SEQUENCE [LARGE SCALE GENOMIC DNA]</scope>
    <source>
        <strain evidence="2 4">CECT 7022</strain>
    </source>
</reference>
<feature type="transmembrane region" description="Helical" evidence="1">
    <location>
        <begin position="110"/>
        <end position="127"/>
    </location>
</feature>
<evidence type="ECO:0000256" key="1">
    <source>
        <dbReference type="SAM" id="Phobius"/>
    </source>
</evidence>
<dbReference type="OrthoDB" id="2381657at2"/>
<keyword evidence="1" id="KW-1133">Transmembrane helix</keyword>
<evidence type="ECO:0000313" key="4">
    <source>
        <dbReference type="Proteomes" id="UP000247790"/>
    </source>
</evidence>
<dbReference type="AlphaFoldDB" id="A0A2V4WDH1"/>
<sequence length="131" mass="14670">MQLIRRLFSFRMSNPILSGLCHAFVWMFIGAFILSFFLWMSDMREQDLSTYTYVVHGLSLLMGGFIAGKRSGEKGWYYGGLTGIVYGLLVLLIGFLALDASFNWRDSLQLLSAFVLAAFGGIFGVNTQRSS</sequence>
<keyword evidence="1" id="KW-0472">Membrane</keyword>
<name>A0A2V4WDH1_PAEBA</name>
<gene>
    <name evidence="2" type="ORF">DFQ00_10515</name>
    <name evidence="3" type="ORF">HUB98_10705</name>
</gene>
<protein>
    <submittedName>
        <fullName evidence="2">Putative membrane protein (TIGR04086 family)</fullName>
    </submittedName>
    <submittedName>
        <fullName evidence="3">TIGR04086 family membrane protein</fullName>
    </submittedName>
</protein>
<keyword evidence="1" id="KW-0812">Transmembrane</keyword>